<dbReference type="EMBL" id="QXGE01003083">
    <property type="protein sequence ID" value="KAE9277200.1"/>
    <property type="molecule type" value="Genomic_DNA"/>
</dbReference>
<evidence type="ECO:0000313" key="5">
    <source>
        <dbReference type="EMBL" id="KAE9182408.1"/>
    </source>
</evidence>
<keyword evidence="7" id="KW-1185">Reference proteome</keyword>
<evidence type="ECO:0000313" key="2">
    <source>
        <dbReference type="EMBL" id="KAE8973199.1"/>
    </source>
</evidence>
<dbReference type="OrthoDB" id="128910at2759"/>
<evidence type="ECO:0000313" key="10">
    <source>
        <dbReference type="Proteomes" id="UP000441208"/>
    </source>
</evidence>
<dbReference type="Proteomes" id="UP000433483">
    <property type="component" value="Unassembled WGS sequence"/>
</dbReference>
<dbReference type="EMBL" id="QXFZ01003049">
    <property type="protein sequence ID" value="KAE9071693.1"/>
    <property type="molecule type" value="Genomic_DNA"/>
</dbReference>
<dbReference type="Proteomes" id="UP000441208">
    <property type="component" value="Unassembled WGS sequence"/>
</dbReference>
<dbReference type="Proteomes" id="UP000460718">
    <property type="component" value="Unassembled WGS sequence"/>
</dbReference>
<feature type="region of interest" description="Disordered" evidence="1">
    <location>
        <begin position="185"/>
        <end position="204"/>
    </location>
</feature>
<evidence type="ECO:0000313" key="9">
    <source>
        <dbReference type="Proteomes" id="UP000440367"/>
    </source>
</evidence>
<dbReference type="PANTHER" id="PTHR45786:SF74">
    <property type="entry name" value="ATP-DEPENDENT DNA HELICASE"/>
    <property type="match status" value="1"/>
</dbReference>
<dbReference type="EMBL" id="QXGD01002937">
    <property type="protein sequence ID" value="KAE9182408.1"/>
    <property type="molecule type" value="Genomic_DNA"/>
</dbReference>
<dbReference type="AlphaFoldDB" id="A0A6A3VYJ0"/>
<feature type="compositionally biased region" description="Basic and acidic residues" evidence="1">
    <location>
        <begin position="150"/>
        <end position="176"/>
    </location>
</feature>
<dbReference type="Proteomes" id="UP000437068">
    <property type="component" value="Unassembled WGS sequence"/>
</dbReference>
<evidence type="ECO:0000313" key="6">
    <source>
        <dbReference type="EMBL" id="KAE9277200.1"/>
    </source>
</evidence>
<evidence type="ECO:0000313" key="7">
    <source>
        <dbReference type="Proteomes" id="UP000433483"/>
    </source>
</evidence>
<evidence type="ECO:0000256" key="1">
    <source>
        <dbReference type="SAM" id="MobiDB-lite"/>
    </source>
</evidence>
<dbReference type="Proteomes" id="UP000440367">
    <property type="component" value="Unassembled WGS sequence"/>
</dbReference>
<gene>
    <name evidence="6" type="ORF">PF001_g25770</name>
    <name evidence="5" type="ORF">PF002_g26995</name>
    <name evidence="4" type="ORF">PF005_g26452</name>
    <name evidence="3" type="ORF">PF007_g26463</name>
    <name evidence="2" type="ORF">PF011_g25351</name>
</gene>
<evidence type="ECO:0000313" key="8">
    <source>
        <dbReference type="Proteomes" id="UP000437068"/>
    </source>
</evidence>
<feature type="compositionally biased region" description="Polar residues" evidence="1">
    <location>
        <begin position="275"/>
        <end position="284"/>
    </location>
</feature>
<feature type="compositionally biased region" description="Basic and acidic residues" evidence="1">
    <location>
        <begin position="311"/>
        <end position="329"/>
    </location>
</feature>
<dbReference type="EMBL" id="QXFW01003074">
    <property type="protein sequence ID" value="KAE8973199.1"/>
    <property type="molecule type" value="Genomic_DNA"/>
</dbReference>
<comment type="caution">
    <text evidence="4">The sequence shown here is derived from an EMBL/GenBank/DDBJ whole genome shotgun (WGS) entry which is preliminary data.</text>
</comment>
<feature type="compositionally biased region" description="Polar residues" evidence="1">
    <location>
        <begin position="297"/>
        <end position="309"/>
    </location>
</feature>
<reference evidence="7 8" key="1">
    <citation type="submission" date="2018-08" db="EMBL/GenBank/DDBJ databases">
        <title>Genomic investigation of the strawberry pathogen Phytophthora fragariae indicates pathogenicity is determined by transcriptional variation in three key races.</title>
        <authorList>
            <person name="Adams T.M."/>
            <person name="Armitage A.D."/>
            <person name="Sobczyk M.K."/>
            <person name="Bates H.J."/>
            <person name="Dunwell J.M."/>
            <person name="Nellist C.F."/>
            <person name="Harrison R.J."/>
        </authorList>
    </citation>
    <scope>NUCLEOTIDE SEQUENCE [LARGE SCALE GENOMIC DNA]</scope>
    <source>
        <strain evidence="6 8">A4</strain>
        <strain evidence="5 9">BC-1</strain>
        <strain evidence="4 7">NOV-27</strain>
        <strain evidence="3 10">NOV-71</strain>
        <strain evidence="2 11">SCRP245</strain>
    </source>
</reference>
<feature type="region of interest" description="Disordered" evidence="1">
    <location>
        <begin position="215"/>
        <end position="358"/>
    </location>
</feature>
<evidence type="ECO:0000313" key="11">
    <source>
        <dbReference type="Proteomes" id="UP000460718"/>
    </source>
</evidence>
<feature type="compositionally biased region" description="Basic and acidic residues" evidence="1">
    <location>
        <begin position="217"/>
        <end position="250"/>
    </location>
</feature>
<feature type="region of interest" description="Disordered" evidence="1">
    <location>
        <begin position="17"/>
        <end position="41"/>
    </location>
</feature>
<accession>A0A6A3VYJ0</accession>
<organism evidence="4 7">
    <name type="scientific">Phytophthora fragariae</name>
    <dbReference type="NCBI Taxonomy" id="53985"/>
    <lineage>
        <taxon>Eukaryota</taxon>
        <taxon>Sar</taxon>
        <taxon>Stramenopiles</taxon>
        <taxon>Oomycota</taxon>
        <taxon>Peronosporomycetes</taxon>
        <taxon>Peronosporales</taxon>
        <taxon>Peronosporaceae</taxon>
        <taxon>Phytophthora</taxon>
    </lineage>
</organism>
<dbReference type="PANTHER" id="PTHR45786">
    <property type="entry name" value="DNA BINDING PROTEIN-LIKE"/>
    <property type="match status" value="1"/>
</dbReference>
<feature type="compositionally biased region" description="Basic and acidic residues" evidence="1">
    <location>
        <begin position="195"/>
        <end position="204"/>
    </location>
</feature>
<name>A0A6A3VYJ0_9STRA</name>
<proteinExistence type="predicted"/>
<evidence type="ECO:0000313" key="4">
    <source>
        <dbReference type="EMBL" id="KAE9173023.1"/>
    </source>
</evidence>
<protein>
    <recommendedName>
        <fullName evidence="12">Helitron helicase-like domain-containing protein</fullName>
    </recommendedName>
</protein>
<sequence length="583" mass="66861">MAPKRKRTRREIEEALLQNARVNGTPAGPEDASDRKKRRKRINYQKRNLDKEFAALSIDAANTVVPIANVRDVVMTEGATVEQEGKQEEDDPAMHQRLYAAAYFAVQRAAESEAVSTAAPILGSPDRAAALRARNAERARKQRANMSASQRERTKAKNRERARASRARQTQEQRVPVREVERLRKQVRRAQQMPAERKIERDHNRMQQQVRRAAQADADRHAVQAERRAGQTDNDRENVRQMNRTREVARRAGQTDNERETVRQINRERNAATRAAQTNDQRFASQALDRERHASMRASQSEGERTASQALDRERHASMRSSQTEEERLASQANSREQHATRRAALTEQEVEARREHDRIRRKSIKRCHGHVNHENFRVSVVTGENMVNGRHRLPPTIVCLLCQAWKWPDESDFVCCMKGRVKLHPLQPAPGRLLELFGENEFRRHVRAYNQAFAFTSIGASSSDNTFRAVDQDQDVAGQHGVYSYRIQGAMGHYLGSMLPYVDPATGERTAPKFAQIYIVDPDMQTRAQRRKGIYADLDNVALKDIEDMMERCNPFSQQFLNFGEKLREDLANGVDVMDIQY</sequence>
<feature type="region of interest" description="Disordered" evidence="1">
    <location>
        <begin position="132"/>
        <end position="176"/>
    </location>
</feature>
<dbReference type="EMBL" id="QXGB01003063">
    <property type="protein sequence ID" value="KAE9173023.1"/>
    <property type="molecule type" value="Genomic_DNA"/>
</dbReference>
<feature type="compositionally biased region" description="Basic and acidic residues" evidence="1">
    <location>
        <begin position="256"/>
        <end position="271"/>
    </location>
</feature>
<evidence type="ECO:0000313" key="3">
    <source>
        <dbReference type="EMBL" id="KAE9071693.1"/>
    </source>
</evidence>
<evidence type="ECO:0008006" key="12">
    <source>
        <dbReference type="Google" id="ProtNLM"/>
    </source>
</evidence>